<gene>
    <name evidence="1" type="primary">INTS4</name>
    <name evidence="1" type="ORF">CEXT_491</name>
</gene>
<dbReference type="SUPFAM" id="SSF48371">
    <property type="entry name" value="ARM repeat"/>
    <property type="match status" value="1"/>
</dbReference>
<dbReference type="InterPro" id="IPR011989">
    <property type="entry name" value="ARM-like"/>
</dbReference>
<dbReference type="GO" id="GO:0016180">
    <property type="term" value="P:snRNA processing"/>
    <property type="evidence" value="ECO:0007669"/>
    <property type="project" value="TreeGrafter"/>
</dbReference>
<dbReference type="PANTHER" id="PTHR20938:SF0">
    <property type="entry name" value="INTEGRATOR COMPLEX SUBUNIT 4"/>
    <property type="match status" value="1"/>
</dbReference>
<dbReference type="Proteomes" id="UP001054945">
    <property type="component" value="Unassembled WGS sequence"/>
</dbReference>
<proteinExistence type="predicted"/>
<evidence type="ECO:0000313" key="2">
    <source>
        <dbReference type="Proteomes" id="UP001054945"/>
    </source>
</evidence>
<protein>
    <submittedName>
        <fullName evidence="1">Integrator complex subunit 4</fullName>
    </submittedName>
</protein>
<dbReference type="AlphaFoldDB" id="A0AAV4V384"/>
<comment type="caution">
    <text evidence="1">The sequence shown here is derived from an EMBL/GenBank/DDBJ whole genome shotgun (WGS) entry which is preliminary data.</text>
</comment>
<dbReference type="InterPro" id="IPR016024">
    <property type="entry name" value="ARM-type_fold"/>
</dbReference>
<dbReference type="GO" id="GO:0032039">
    <property type="term" value="C:integrator complex"/>
    <property type="evidence" value="ECO:0007669"/>
    <property type="project" value="TreeGrafter"/>
</dbReference>
<dbReference type="Gene3D" id="1.25.10.10">
    <property type="entry name" value="Leucine-rich Repeat Variant"/>
    <property type="match status" value="2"/>
</dbReference>
<evidence type="ECO:0000313" key="1">
    <source>
        <dbReference type="EMBL" id="GIY64400.1"/>
    </source>
</evidence>
<keyword evidence="2" id="KW-1185">Reference proteome</keyword>
<reference evidence="1 2" key="1">
    <citation type="submission" date="2021-06" db="EMBL/GenBank/DDBJ databases">
        <title>Caerostris extrusa draft genome.</title>
        <authorList>
            <person name="Kono N."/>
            <person name="Arakawa K."/>
        </authorList>
    </citation>
    <scope>NUCLEOTIDE SEQUENCE [LARGE SCALE GENOMIC DNA]</scope>
</reference>
<dbReference type="EMBL" id="BPLR01013873">
    <property type="protein sequence ID" value="GIY64400.1"/>
    <property type="molecule type" value="Genomic_DNA"/>
</dbReference>
<name>A0AAV4V384_CAEEX</name>
<organism evidence="1 2">
    <name type="scientific">Caerostris extrusa</name>
    <name type="common">Bark spider</name>
    <name type="synonym">Caerostris bankana</name>
    <dbReference type="NCBI Taxonomy" id="172846"/>
    <lineage>
        <taxon>Eukaryota</taxon>
        <taxon>Metazoa</taxon>
        <taxon>Ecdysozoa</taxon>
        <taxon>Arthropoda</taxon>
        <taxon>Chelicerata</taxon>
        <taxon>Arachnida</taxon>
        <taxon>Araneae</taxon>
        <taxon>Araneomorphae</taxon>
        <taxon>Entelegynae</taxon>
        <taxon>Araneoidea</taxon>
        <taxon>Araneidae</taxon>
        <taxon>Caerostris</taxon>
    </lineage>
</organism>
<dbReference type="PANTHER" id="PTHR20938">
    <property type="entry name" value="INTEGRATOR COMPLEX SUBUNIT 4"/>
    <property type="match status" value="1"/>
</dbReference>
<sequence>MAAVLKKRALAEFSNVLEENPKKPAKRLRIIKKIATYTDFDVDVLKNISSNEALEFLLKVEEAIKGEVESLPIYSTLLDHYHKEQEPAVRVKIISILSQMVQVTAMLLSTLHQIKRIEKDDKLHLQIFELAKEYLNSRSYEVKCAALSVIGDFIALDDKSETFQNTLQLLAEYSHDHEPRVRTEALNALLNLHDRGLKLDSALYEEVCEALTDDYEGVRMAALRLIDVISHLHSEKLVSVGSEEQIRLADDAFARICKMITDPSTNVRVLAASLLGEFKEVSLEFLNQTLDKKLMSSLKKRRSGLNGHKEYNGNSEWASGKQMHFDAPKEEVEDDVNLMSSGACGAFVHGFEDELQEVRTATLDSFCKLATHFPSFAAVSLDFLVDMFNDETEEVCLKAIHCLQKISLHIMLREDQLKTILVVLEDFSMDLREALHAMLAMCRLTTKECLKFCVDSLLKILCVILKIKDLFGSACSNLAQDIHT</sequence>
<accession>A0AAV4V384</accession>